<protein>
    <submittedName>
        <fullName evidence="1">Uncharacterized protein</fullName>
    </submittedName>
</protein>
<comment type="caution">
    <text evidence="1">The sequence shown here is derived from an EMBL/GenBank/DDBJ whole genome shotgun (WGS) entry which is preliminary data.</text>
</comment>
<organism evidence="1 2">
    <name type="scientific">Entomophthora muscae</name>
    <dbReference type="NCBI Taxonomy" id="34485"/>
    <lineage>
        <taxon>Eukaryota</taxon>
        <taxon>Fungi</taxon>
        <taxon>Fungi incertae sedis</taxon>
        <taxon>Zoopagomycota</taxon>
        <taxon>Entomophthoromycotina</taxon>
        <taxon>Entomophthoromycetes</taxon>
        <taxon>Entomophthorales</taxon>
        <taxon>Entomophthoraceae</taxon>
        <taxon>Entomophthora</taxon>
    </lineage>
</organism>
<sequence>MAIKPSSDPETSLDPKNWLLEEFNSDPVREGARLTKSGSHPGETNHQDAIQCKTGIAAQRGLPKETGCEREGKYASKAMTMAPVSNHREQSRVKGASAFDSGIWRKGEGLIKSEEGVSVVTDSKGGDNSSR</sequence>
<name>A0ACC2SPX0_9FUNG</name>
<dbReference type="EMBL" id="QTSX02004508">
    <property type="protein sequence ID" value="KAJ9064221.1"/>
    <property type="molecule type" value="Genomic_DNA"/>
</dbReference>
<proteinExistence type="predicted"/>
<keyword evidence="2" id="KW-1185">Reference proteome</keyword>
<accession>A0ACC2SPX0</accession>
<evidence type="ECO:0000313" key="2">
    <source>
        <dbReference type="Proteomes" id="UP001165960"/>
    </source>
</evidence>
<dbReference type="Proteomes" id="UP001165960">
    <property type="component" value="Unassembled WGS sequence"/>
</dbReference>
<reference evidence="1" key="1">
    <citation type="submission" date="2022-04" db="EMBL/GenBank/DDBJ databases">
        <title>Genome of the entomopathogenic fungus Entomophthora muscae.</title>
        <authorList>
            <person name="Elya C."/>
            <person name="Lovett B.R."/>
            <person name="Lee E."/>
            <person name="Macias A.M."/>
            <person name="Hajek A.E."/>
            <person name="De Bivort B.L."/>
            <person name="Kasson M.T."/>
            <person name="De Fine Licht H.H."/>
            <person name="Stajich J.E."/>
        </authorList>
    </citation>
    <scope>NUCLEOTIDE SEQUENCE</scope>
    <source>
        <strain evidence="1">Berkeley</strain>
    </source>
</reference>
<gene>
    <name evidence="1" type="ORF">DSO57_1032698</name>
</gene>
<evidence type="ECO:0000313" key="1">
    <source>
        <dbReference type="EMBL" id="KAJ9064221.1"/>
    </source>
</evidence>